<organism evidence="1 2">
    <name type="scientific">Epilithonimonas vandammei</name>
    <dbReference type="NCBI Taxonomy" id="2487072"/>
    <lineage>
        <taxon>Bacteria</taxon>
        <taxon>Pseudomonadati</taxon>
        <taxon>Bacteroidota</taxon>
        <taxon>Flavobacteriia</taxon>
        <taxon>Flavobacteriales</taxon>
        <taxon>Weeksellaceae</taxon>
        <taxon>Chryseobacterium group</taxon>
        <taxon>Epilithonimonas</taxon>
    </lineage>
</organism>
<accession>A0A3G8ZNL1</accession>
<sequence>MLYFSKSKFAPEGVFSKLYYIASVYAHSEGTLPLQLKKTKHLKEHPFMKEHLFLMLFYSYLMTNIMIKNIVNKFPEVAARYESIDEKTKYEVDFSYELSFQ</sequence>
<dbReference type="AlphaFoldDB" id="A0A3G8ZNL1"/>
<dbReference type="EMBL" id="CP034160">
    <property type="protein sequence ID" value="AZI56144.1"/>
    <property type="molecule type" value="Genomic_DNA"/>
</dbReference>
<dbReference type="KEGG" id="eva:EIB75_13135"/>
<reference evidence="2" key="1">
    <citation type="submission" date="2018-11" db="EMBL/GenBank/DDBJ databases">
        <title>Proposal to divide the Flavobacteriaceae and reorganize its genera based on Amino Acid Identity values calculated from whole genome sequences.</title>
        <authorList>
            <person name="Nicholson A.C."/>
            <person name="Gulvik C.A."/>
            <person name="Whitney A.M."/>
            <person name="Sheth M."/>
            <person name="Batra D."/>
            <person name="Pryor J."/>
            <person name="Bernardet J.-F."/>
            <person name="Hugo C."/>
            <person name="Kampfer P."/>
            <person name="Newman J.D."/>
            <person name="McQuiston J.R."/>
        </authorList>
    </citation>
    <scope>NUCLEOTIDE SEQUENCE [LARGE SCALE GENOMIC DNA]</scope>
    <source>
        <strain evidence="2">H6466</strain>
    </source>
</reference>
<dbReference type="Proteomes" id="UP000272316">
    <property type="component" value="Chromosome"/>
</dbReference>
<proteinExistence type="predicted"/>
<evidence type="ECO:0000313" key="1">
    <source>
        <dbReference type="EMBL" id="AZI56144.1"/>
    </source>
</evidence>
<protein>
    <submittedName>
        <fullName evidence="1">Uncharacterized protein</fullName>
    </submittedName>
</protein>
<evidence type="ECO:0000313" key="2">
    <source>
        <dbReference type="Proteomes" id="UP000272316"/>
    </source>
</evidence>
<name>A0A3G8ZNL1_9FLAO</name>
<gene>
    <name evidence="1" type="ORF">EIB75_13135</name>
</gene>